<keyword evidence="3" id="KW-0472">Membrane</keyword>
<gene>
    <name evidence="6" type="ORF">LCGC14_1440110</name>
</gene>
<evidence type="ECO:0000256" key="5">
    <source>
        <dbReference type="ARBA" id="ARBA00023288"/>
    </source>
</evidence>
<dbReference type="AlphaFoldDB" id="A0A0F9K748"/>
<protein>
    <recommendedName>
        <fullName evidence="7">Entericidin EcnAB</fullName>
    </recommendedName>
</protein>
<evidence type="ECO:0000256" key="3">
    <source>
        <dbReference type="ARBA" id="ARBA00023136"/>
    </source>
</evidence>
<dbReference type="GO" id="GO:0016020">
    <property type="term" value="C:membrane"/>
    <property type="evidence" value="ECO:0007669"/>
    <property type="project" value="InterPro"/>
</dbReference>
<reference evidence="6" key="1">
    <citation type="journal article" date="2015" name="Nature">
        <title>Complex archaea that bridge the gap between prokaryotes and eukaryotes.</title>
        <authorList>
            <person name="Spang A."/>
            <person name="Saw J.H."/>
            <person name="Jorgensen S.L."/>
            <person name="Zaremba-Niedzwiedzka K."/>
            <person name="Martijn J."/>
            <person name="Lind A.E."/>
            <person name="van Eijk R."/>
            <person name="Schleper C."/>
            <person name="Guy L."/>
            <person name="Ettema T.J."/>
        </authorList>
    </citation>
    <scope>NUCLEOTIDE SEQUENCE</scope>
</reference>
<dbReference type="EMBL" id="LAZR01009807">
    <property type="protein sequence ID" value="KKM70501.1"/>
    <property type="molecule type" value="Genomic_DNA"/>
</dbReference>
<evidence type="ECO:0000256" key="1">
    <source>
        <dbReference type="ARBA" id="ARBA00022475"/>
    </source>
</evidence>
<name>A0A0F9K748_9ZZZZ</name>
<keyword evidence="1" id="KW-1003">Cell membrane</keyword>
<comment type="caution">
    <text evidence="6">The sequence shown here is derived from an EMBL/GenBank/DDBJ whole genome shotgun (WGS) entry which is preliminary data.</text>
</comment>
<dbReference type="InterPro" id="IPR012556">
    <property type="entry name" value="Entericidin"/>
</dbReference>
<evidence type="ECO:0000313" key="6">
    <source>
        <dbReference type="EMBL" id="KKM70501.1"/>
    </source>
</evidence>
<evidence type="ECO:0000256" key="4">
    <source>
        <dbReference type="ARBA" id="ARBA00023139"/>
    </source>
</evidence>
<sequence>MRTLILSLAILFTLNLSACNTMEGIGKDVGAAGDALEKSASDKKGY</sequence>
<keyword evidence="2" id="KW-0732">Signal</keyword>
<organism evidence="6">
    <name type="scientific">marine sediment metagenome</name>
    <dbReference type="NCBI Taxonomy" id="412755"/>
    <lineage>
        <taxon>unclassified sequences</taxon>
        <taxon>metagenomes</taxon>
        <taxon>ecological metagenomes</taxon>
    </lineage>
</organism>
<evidence type="ECO:0000256" key="2">
    <source>
        <dbReference type="ARBA" id="ARBA00022729"/>
    </source>
</evidence>
<keyword evidence="5" id="KW-0449">Lipoprotein</keyword>
<proteinExistence type="predicted"/>
<accession>A0A0F9K748</accession>
<evidence type="ECO:0008006" key="7">
    <source>
        <dbReference type="Google" id="ProtNLM"/>
    </source>
</evidence>
<keyword evidence="4" id="KW-0564">Palmitate</keyword>
<dbReference type="GO" id="GO:0009636">
    <property type="term" value="P:response to toxic substance"/>
    <property type="evidence" value="ECO:0007669"/>
    <property type="project" value="InterPro"/>
</dbReference>
<dbReference type="Pfam" id="PF08085">
    <property type="entry name" value="Entericidin"/>
    <property type="match status" value="1"/>
</dbReference>